<feature type="domain" description="Terminase large subunit gp17-like C-terminal" evidence="2">
    <location>
        <begin position="338"/>
        <end position="481"/>
    </location>
</feature>
<proteinExistence type="predicted"/>
<comment type="caution">
    <text evidence="3">The sequence shown here is derived from an EMBL/GenBank/DDBJ whole genome shotgun (WGS) entry which is preliminary data.</text>
</comment>
<dbReference type="NCBIfam" id="TIGR01630">
    <property type="entry name" value="psiM2_ORF9"/>
    <property type="match status" value="1"/>
</dbReference>
<name>A0A0F9NVF9_9ZZZZ</name>
<evidence type="ECO:0000313" key="3">
    <source>
        <dbReference type="EMBL" id="KKN16087.1"/>
    </source>
</evidence>
<dbReference type="Pfam" id="PF03237">
    <property type="entry name" value="Terminase_6N"/>
    <property type="match status" value="1"/>
</dbReference>
<keyword evidence="1" id="KW-1188">Viral release from host cell</keyword>
<evidence type="ECO:0000256" key="1">
    <source>
        <dbReference type="ARBA" id="ARBA00022612"/>
    </source>
</evidence>
<dbReference type="Gene3D" id="3.30.420.240">
    <property type="match status" value="1"/>
</dbReference>
<dbReference type="EMBL" id="LAZR01003650">
    <property type="protein sequence ID" value="KKN16087.1"/>
    <property type="molecule type" value="Genomic_DNA"/>
</dbReference>
<sequence>MTEVAELQPTFELDTRELARIHPGWFAYLASQKKWMPARHLRLLADELVNVATGETPRLIINLAPRHGKSTIVSKYFAAWYLSLHPQQRIIFASYADGFARKWGAAARDAFYENGEIFGVTCNPKASAGYWEILANEDGRGWKPSGGYMKSVGIGAGLTGYGAEVVIVDDPVKDYREAASAIVREAVWHWFNAVLMTRLQPNGAVVIIMTRWHHDDLVGRLLEQDRIGEGENWKVINLPALAEQGGEPDMLGRRPGEALWPEAWSAEKLRKIRKSRGSYIWSALYQGRPTPLTGGMFNRNWFEFYTAVASGDRPAVLMFRVGTVAYRIRFDELTMFATVDLASSTKTSADYTVVQVWGYLPRGARLFLLDQERERVEGPEHVPMMWRAHRKWDLSSIWVEQVNFELSTIADARRKGLPVRSIRPKGDKVTRALPATAKMEGGLILFPSNKPKWWDAFETELLGFPKAKHDDVVDCLSYSVQAARRIRGIHSTVDYSYGGAGNYGAEAGKLTRRKPVIRLPKAKPS</sequence>
<gene>
    <name evidence="3" type="ORF">LCGC14_0979420</name>
</gene>
<dbReference type="Pfam" id="PF17289">
    <property type="entry name" value="Terminase_6C"/>
    <property type="match status" value="1"/>
</dbReference>
<accession>A0A0F9NVF9</accession>
<reference evidence="3" key="1">
    <citation type="journal article" date="2015" name="Nature">
        <title>Complex archaea that bridge the gap between prokaryotes and eukaryotes.</title>
        <authorList>
            <person name="Spang A."/>
            <person name="Saw J.H."/>
            <person name="Jorgensen S.L."/>
            <person name="Zaremba-Niedzwiedzka K."/>
            <person name="Martijn J."/>
            <person name="Lind A.E."/>
            <person name="van Eijk R."/>
            <person name="Schleper C."/>
            <person name="Guy L."/>
            <person name="Ettema T.J."/>
        </authorList>
    </citation>
    <scope>NUCLEOTIDE SEQUENCE</scope>
</reference>
<dbReference type="InterPro" id="IPR035421">
    <property type="entry name" value="Terminase_6C"/>
</dbReference>
<evidence type="ECO:0000259" key="2">
    <source>
        <dbReference type="Pfam" id="PF17289"/>
    </source>
</evidence>
<dbReference type="AlphaFoldDB" id="A0A0F9NVF9"/>
<organism evidence="3">
    <name type="scientific">marine sediment metagenome</name>
    <dbReference type="NCBI Taxonomy" id="412755"/>
    <lineage>
        <taxon>unclassified sequences</taxon>
        <taxon>metagenomes</taxon>
        <taxon>ecological metagenomes</taxon>
    </lineage>
</organism>
<dbReference type="InterPro" id="IPR006517">
    <property type="entry name" value="Phage_terminase_lsu-like_C"/>
</dbReference>
<protein>
    <recommendedName>
        <fullName evidence="2">Terminase large subunit gp17-like C-terminal domain-containing protein</fullName>
    </recommendedName>
</protein>